<name>A0ABY4S642_AQUTE</name>
<dbReference type="EMBL" id="CP097636">
    <property type="protein sequence ID" value="URI08797.1"/>
    <property type="molecule type" value="Genomic_DNA"/>
</dbReference>
<dbReference type="Proteomes" id="UP001056201">
    <property type="component" value="Chromosome 2"/>
</dbReference>
<evidence type="ECO:0000313" key="1">
    <source>
        <dbReference type="EMBL" id="URI08797.1"/>
    </source>
</evidence>
<gene>
    <name evidence="1" type="ORF">MW290_24785</name>
</gene>
<organism evidence="1 2">
    <name type="scientific">Aquincola tertiaricarbonis</name>
    <dbReference type="NCBI Taxonomy" id="391953"/>
    <lineage>
        <taxon>Bacteria</taxon>
        <taxon>Pseudomonadati</taxon>
        <taxon>Pseudomonadota</taxon>
        <taxon>Betaproteobacteria</taxon>
        <taxon>Burkholderiales</taxon>
        <taxon>Sphaerotilaceae</taxon>
        <taxon>Aquincola</taxon>
    </lineage>
</organism>
<keyword evidence="2" id="KW-1185">Reference proteome</keyword>
<protein>
    <submittedName>
        <fullName evidence="1">DUF4224 domain-containing protein</fullName>
    </submittedName>
</protein>
<sequence>MSDSITLTEQELVTLTGYKVASKQLRELHRAGFARARIGSTGRVVLERDHYRAVCAGQAQAERPRVRPVLRAA</sequence>
<dbReference type="RefSeq" id="WP_250197017.1">
    <property type="nucleotide sequence ID" value="NZ_CP097636.1"/>
</dbReference>
<evidence type="ECO:0000313" key="2">
    <source>
        <dbReference type="Proteomes" id="UP001056201"/>
    </source>
</evidence>
<accession>A0ABY4S642</accession>
<reference evidence="1" key="1">
    <citation type="submission" date="2022-05" db="EMBL/GenBank/DDBJ databases">
        <title>An RpoN-dependent PEP-CTERM gene is involved in floc formation of an Aquincola tertiaricarbonis strain.</title>
        <authorList>
            <person name="Qiu D."/>
            <person name="Xia M."/>
        </authorList>
    </citation>
    <scope>NUCLEOTIDE SEQUENCE</scope>
    <source>
        <strain evidence="1">RN12</strain>
    </source>
</reference>
<proteinExistence type="predicted"/>